<evidence type="ECO:0000313" key="6">
    <source>
        <dbReference type="EMBL" id="UXI67724.1"/>
    </source>
</evidence>
<dbReference type="SUPFAM" id="SSF53850">
    <property type="entry name" value="Periplasmic binding protein-like II"/>
    <property type="match status" value="1"/>
</dbReference>
<dbReference type="PANTHER" id="PTHR30537:SF5">
    <property type="entry name" value="HTH-TYPE TRANSCRIPTIONAL ACTIVATOR TTDR-RELATED"/>
    <property type="match status" value="1"/>
</dbReference>
<dbReference type="InterPro" id="IPR036390">
    <property type="entry name" value="WH_DNA-bd_sf"/>
</dbReference>
<dbReference type="Gene3D" id="1.10.10.10">
    <property type="entry name" value="Winged helix-like DNA-binding domain superfamily/Winged helix DNA-binding domain"/>
    <property type="match status" value="1"/>
</dbReference>
<dbReference type="InterPro" id="IPR036388">
    <property type="entry name" value="WH-like_DNA-bd_sf"/>
</dbReference>
<name>A0ABY6BCZ0_9GAMM</name>
<keyword evidence="4" id="KW-0804">Transcription</keyword>
<keyword evidence="3" id="KW-0238">DNA-binding</keyword>
<dbReference type="SUPFAM" id="SSF46785">
    <property type="entry name" value="Winged helix' DNA-binding domain"/>
    <property type="match status" value="1"/>
</dbReference>
<dbReference type="InterPro" id="IPR000847">
    <property type="entry name" value="LysR_HTH_N"/>
</dbReference>
<feature type="domain" description="HTH lysR-type" evidence="5">
    <location>
        <begin position="6"/>
        <end position="63"/>
    </location>
</feature>
<evidence type="ECO:0000259" key="5">
    <source>
        <dbReference type="PROSITE" id="PS50931"/>
    </source>
</evidence>
<reference evidence="6" key="1">
    <citation type="submission" date="2022-09" db="EMBL/GenBank/DDBJ databases">
        <title>Tahibacter sp. nov., isolated from a fresh water.</title>
        <authorList>
            <person name="Baek J.H."/>
            <person name="Lee J.K."/>
            <person name="Kim J.M."/>
            <person name="Jeon C.O."/>
        </authorList>
    </citation>
    <scope>NUCLEOTIDE SEQUENCE</scope>
    <source>
        <strain evidence="6">W38</strain>
    </source>
</reference>
<dbReference type="Pfam" id="PF00126">
    <property type="entry name" value="HTH_1"/>
    <property type="match status" value="1"/>
</dbReference>
<dbReference type="RefSeq" id="WP_261694694.1">
    <property type="nucleotide sequence ID" value="NZ_CP104694.1"/>
</dbReference>
<evidence type="ECO:0000256" key="1">
    <source>
        <dbReference type="ARBA" id="ARBA00009437"/>
    </source>
</evidence>
<keyword evidence="2" id="KW-0805">Transcription regulation</keyword>
<comment type="similarity">
    <text evidence="1">Belongs to the LysR transcriptional regulatory family.</text>
</comment>
<evidence type="ECO:0000313" key="7">
    <source>
        <dbReference type="Proteomes" id="UP001064632"/>
    </source>
</evidence>
<dbReference type="InterPro" id="IPR058163">
    <property type="entry name" value="LysR-type_TF_proteobact-type"/>
</dbReference>
<proteinExistence type="inferred from homology"/>
<dbReference type="InterPro" id="IPR005119">
    <property type="entry name" value="LysR_subst-bd"/>
</dbReference>
<dbReference type="Proteomes" id="UP001064632">
    <property type="component" value="Chromosome"/>
</dbReference>
<dbReference type="Gene3D" id="3.40.190.10">
    <property type="entry name" value="Periplasmic binding protein-like II"/>
    <property type="match status" value="2"/>
</dbReference>
<gene>
    <name evidence="6" type="ORF">N4264_23810</name>
</gene>
<keyword evidence="7" id="KW-1185">Reference proteome</keyword>
<organism evidence="6 7">
    <name type="scientific">Tahibacter amnicola</name>
    <dbReference type="NCBI Taxonomy" id="2976241"/>
    <lineage>
        <taxon>Bacteria</taxon>
        <taxon>Pseudomonadati</taxon>
        <taxon>Pseudomonadota</taxon>
        <taxon>Gammaproteobacteria</taxon>
        <taxon>Lysobacterales</taxon>
        <taxon>Rhodanobacteraceae</taxon>
        <taxon>Tahibacter</taxon>
    </lineage>
</organism>
<evidence type="ECO:0000256" key="2">
    <source>
        <dbReference type="ARBA" id="ARBA00023015"/>
    </source>
</evidence>
<dbReference type="PANTHER" id="PTHR30537">
    <property type="entry name" value="HTH-TYPE TRANSCRIPTIONAL REGULATOR"/>
    <property type="match status" value="1"/>
</dbReference>
<evidence type="ECO:0000256" key="4">
    <source>
        <dbReference type="ARBA" id="ARBA00023163"/>
    </source>
</evidence>
<sequence>MAGALRTLSGLIDFECAARWKSFRLAARELHKTAAGVSQQIKQLETALGFALFTRKARGVVLTEKGRALAQTLTPLLASLQETVSRLQRDDDAQVLRISTTHSFAMKWLVPRLHRFTQQFPQLDIRIESTDRAANLDDGSCDVALRYAPAASLPPADLIHPEMAVVVYSPTLPGLPRRKSRPELADLARHPLLFEGTPQRWQSLLAAQGVRRSHLDFSRSYSHSGLLVQAAVAGHGVALVPYSLAFEDLAQGRLLRAAAAPVPMTYAYFLLCGTGRRGLPKVQQFSQWIRHEIALMTHQFDAGL</sequence>
<dbReference type="EMBL" id="CP104694">
    <property type="protein sequence ID" value="UXI67724.1"/>
    <property type="molecule type" value="Genomic_DNA"/>
</dbReference>
<dbReference type="CDD" id="cd08432">
    <property type="entry name" value="PBP2_GcdR_TrpI_HvrB_AmpR_like"/>
    <property type="match status" value="1"/>
</dbReference>
<evidence type="ECO:0000256" key="3">
    <source>
        <dbReference type="ARBA" id="ARBA00023125"/>
    </source>
</evidence>
<protein>
    <submittedName>
        <fullName evidence="6">LysR substrate-binding domain-containing protein</fullName>
    </submittedName>
</protein>
<dbReference type="Pfam" id="PF03466">
    <property type="entry name" value="LysR_substrate"/>
    <property type="match status" value="1"/>
</dbReference>
<dbReference type="PROSITE" id="PS50931">
    <property type="entry name" value="HTH_LYSR"/>
    <property type="match status" value="1"/>
</dbReference>
<accession>A0ABY6BCZ0</accession>